<accession>A0A2P4P3T4</accession>
<dbReference type="AlphaFoldDB" id="A0A2P4P3T4"/>
<keyword evidence="2" id="KW-1185">Reference proteome</keyword>
<proteinExistence type="predicted"/>
<evidence type="ECO:0000313" key="2">
    <source>
        <dbReference type="Proteomes" id="UP000018888"/>
    </source>
</evidence>
<comment type="caution">
    <text evidence="1">The sequence shown here is derived from an EMBL/GenBank/DDBJ whole genome shotgun (WGS) entry which is preliminary data.</text>
</comment>
<reference evidence="1 2" key="1">
    <citation type="journal article" date="2013" name="Proc. Natl. Acad. Sci. U.S.A.">
        <title>Genome of an arbuscular mycorrhizal fungus provides insight into the oldest plant symbiosis.</title>
        <authorList>
            <person name="Tisserant E."/>
            <person name="Malbreil M."/>
            <person name="Kuo A."/>
            <person name="Kohler A."/>
            <person name="Symeonidi A."/>
            <person name="Balestrini R."/>
            <person name="Charron P."/>
            <person name="Duensing N."/>
            <person name="Frei Dit Frey N."/>
            <person name="Gianinazzi-Pearson V."/>
            <person name="Gilbert L.B."/>
            <person name="Handa Y."/>
            <person name="Herr J.R."/>
            <person name="Hijri M."/>
            <person name="Koul R."/>
            <person name="Kawaguchi M."/>
            <person name="Krajinski F."/>
            <person name="Lammers P.J."/>
            <person name="Masclaux F.G."/>
            <person name="Murat C."/>
            <person name="Morin E."/>
            <person name="Ndikumana S."/>
            <person name="Pagni M."/>
            <person name="Petitpierre D."/>
            <person name="Requena N."/>
            <person name="Rosikiewicz P."/>
            <person name="Riley R."/>
            <person name="Saito K."/>
            <person name="San Clemente H."/>
            <person name="Shapiro H."/>
            <person name="van Tuinen D."/>
            <person name="Becard G."/>
            <person name="Bonfante P."/>
            <person name="Paszkowski U."/>
            <person name="Shachar-Hill Y.Y."/>
            <person name="Tuskan G.A."/>
            <person name="Young P.W."/>
            <person name="Sanders I.R."/>
            <person name="Henrissat B."/>
            <person name="Rensing S.A."/>
            <person name="Grigoriev I.V."/>
            <person name="Corradi N."/>
            <person name="Roux C."/>
            <person name="Martin F."/>
        </authorList>
    </citation>
    <scope>NUCLEOTIDE SEQUENCE [LARGE SCALE GENOMIC DNA]</scope>
    <source>
        <strain evidence="1 2">DAOM 197198</strain>
    </source>
</reference>
<reference evidence="1 2" key="2">
    <citation type="journal article" date="2018" name="New Phytol.">
        <title>High intraspecific genome diversity in the model arbuscular mycorrhizal symbiont Rhizophagus irregularis.</title>
        <authorList>
            <person name="Chen E.C.H."/>
            <person name="Morin E."/>
            <person name="Beaudet D."/>
            <person name="Noel J."/>
            <person name="Yildirir G."/>
            <person name="Ndikumana S."/>
            <person name="Charron P."/>
            <person name="St-Onge C."/>
            <person name="Giorgi J."/>
            <person name="Kruger M."/>
            <person name="Marton T."/>
            <person name="Ropars J."/>
            <person name="Grigoriev I.V."/>
            <person name="Hainaut M."/>
            <person name="Henrissat B."/>
            <person name="Roux C."/>
            <person name="Martin F."/>
            <person name="Corradi N."/>
        </authorList>
    </citation>
    <scope>NUCLEOTIDE SEQUENCE [LARGE SCALE GENOMIC DNA]</scope>
    <source>
        <strain evidence="1 2">DAOM 197198</strain>
    </source>
</reference>
<feature type="non-terminal residue" evidence="1">
    <location>
        <position position="79"/>
    </location>
</feature>
<sequence>MEVHLVGNSDLKLDISQSVSYLKEQGYQVEIYRVHQRSTKGIVFAHPKQLEKLENHGWLTLIDSTHKTNRYDWRLFTLY</sequence>
<dbReference type="Proteomes" id="UP000018888">
    <property type="component" value="Unassembled WGS sequence"/>
</dbReference>
<evidence type="ECO:0000313" key="1">
    <source>
        <dbReference type="EMBL" id="POG60035.1"/>
    </source>
</evidence>
<protein>
    <submittedName>
        <fullName evidence="1">Uncharacterized protein</fullName>
    </submittedName>
</protein>
<gene>
    <name evidence="1" type="ORF">GLOIN_2v1716851</name>
</gene>
<organism evidence="1 2">
    <name type="scientific">Rhizophagus irregularis (strain DAOM 181602 / DAOM 197198 / MUCL 43194)</name>
    <name type="common">Arbuscular mycorrhizal fungus</name>
    <name type="synonym">Glomus intraradices</name>
    <dbReference type="NCBI Taxonomy" id="747089"/>
    <lineage>
        <taxon>Eukaryota</taxon>
        <taxon>Fungi</taxon>
        <taxon>Fungi incertae sedis</taxon>
        <taxon>Mucoromycota</taxon>
        <taxon>Glomeromycotina</taxon>
        <taxon>Glomeromycetes</taxon>
        <taxon>Glomerales</taxon>
        <taxon>Glomeraceae</taxon>
        <taxon>Rhizophagus</taxon>
    </lineage>
</organism>
<dbReference type="EMBL" id="AUPC02000413">
    <property type="protein sequence ID" value="POG60035.1"/>
    <property type="molecule type" value="Genomic_DNA"/>
</dbReference>
<name>A0A2P4P3T4_RHIID</name>